<evidence type="ECO:0000313" key="6">
    <source>
        <dbReference type="Proteomes" id="UP000470520"/>
    </source>
</evidence>
<comment type="caution">
    <text evidence="5">The sequence shown here is derived from an EMBL/GenBank/DDBJ whole genome shotgun (WGS) entry which is preliminary data.</text>
</comment>
<evidence type="ECO:0000256" key="2">
    <source>
        <dbReference type="ARBA" id="ARBA00022741"/>
    </source>
</evidence>
<feature type="domain" description="ABC transporter" evidence="4">
    <location>
        <begin position="4"/>
        <end position="259"/>
    </location>
</feature>
<dbReference type="PROSITE" id="PS50893">
    <property type="entry name" value="ABC_TRANSPORTER_2"/>
    <property type="match status" value="2"/>
</dbReference>
<dbReference type="CDD" id="cd03221">
    <property type="entry name" value="ABCF_EF-3"/>
    <property type="match status" value="2"/>
</dbReference>
<name>A0A7K3R1S3_9ACTN</name>
<dbReference type="Gene3D" id="3.40.50.300">
    <property type="entry name" value="P-loop containing nucleotide triphosphate hydrolases"/>
    <property type="match status" value="2"/>
</dbReference>
<dbReference type="EMBL" id="JAAGMR010000353">
    <property type="protein sequence ID" value="NEB96117.1"/>
    <property type="molecule type" value="Genomic_DNA"/>
</dbReference>
<evidence type="ECO:0000256" key="1">
    <source>
        <dbReference type="ARBA" id="ARBA00022737"/>
    </source>
</evidence>
<dbReference type="AlphaFoldDB" id="A0A7K3R1S3"/>
<keyword evidence="2" id="KW-0547">Nucleotide-binding</keyword>
<dbReference type="Proteomes" id="UP000470520">
    <property type="component" value="Unassembled WGS sequence"/>
</dbReference>
<dbReference type="InterPro" id="IPR050611">
    <property type="entry name" value="ABCF"/>
</dbReference>
<dbReference type="SUPFAM" id="SSF52540">
    <property type="entry name" value="P-loop containing nucleoside triphosphate hydrolases"/>
    <property type="match status" value="2"/>
</dbReference>
<dbReference type="PANTHER" id="PTHR19211">
    <property type="entry name" value="ATP-BINDING TRANSPORT PROTEIN-RELATED"/>
    <property type="match status" value="1"/>
</dbReference>
<dbReference type="PANTHER" id="PTHR19211:SF69">
    <property type="entry name" value="ATP-BINDING PROTEIN UUP"/>
    <property type="match status" value="1"/>
</dbReference>
<dbReference type="InterPro" id="IPR027417">
    <property type="entry name" value="P-loop_NTPase"/>
</dbReference>
<dbReference type="RefSeq" id="WP_164195593.1">
    <property type="nucleotide sequence ID" value="NZ_JAAGMR010000353.1"/>
</dbReference>
<reference evidence="5 6" key="1">
    <citation type="submission" date="2020-01" db="EMBL/GenBank/DDBJ databases">
        <title>Insect and environment-associated Actinomycetes.</title>
        <authorList>
            <person name="Currrie C."/>
            <person name="Chevrette M."/>
            <person name="Carlson C."/>
            <person name="Stubbendieck R."/>
            <person name="Wendt-Pienkowski E."/>
        </authorList>
    </citation>
    <scope>NUCLEOTIDE SEQUENCE [LARGE SCALE GENOMIC DNA]</scope>
    <source>
        <strain evidence="5 6">SID7754</strain>
    </source>
</reference>
<evidence type="ECO:0000313" key="5">
    <source>
        <dbReference type="EMBL" id="NEB96117.1"/>
    </source>
</evidence>
<feature type="domain" description="ABC transporter" evidence="4">
    <location>
        <begin position="317"/>
        <end position="538"/>
    </location>
</feature>
<sequence>MGHLDVAHLEYYLPDGRALLGDVSFRVGEGSAVALVGPNGAGKTTLLRIIAGELDAHGGKVSVSGGLGVMPQFVGGVRDGSTVRDLLVSVAPKRIRTAAKAVDEAEHAIMTVDDEAAQMAYAQALSDWAEAQGYETETLWDICTTAALGIPYDQAQWRQVNTLSGGEQKRLVLEYLFRGHDEVLLLDEPDNYLDVPGKRWLEEQIRATRKTVLFISHDRELLARSAERIVSVEPAEGGADVWVHGGGFATYHDARRERFARFEELRRRWAEKHAQLKKLVVTLQQAASVSHEMASRYAAAQTRLRKFEEAGPPPEPPKEQDIRMRLRGGRTGVRAITCEALELTGLMQPFDLEVFYGERVAVLGSNGSGKSHFLRLLAGADVAHTGLFKLGARVVPGHFAQTHAHPELIGRTLLDILWSEHSQARGPAMSILRRYGLDRQAEQNFERLSGGQQARLQILLLELAGTTALLLDEPTDNLDLESAEALQEALEAYEGTVLAVTHDRWFARSFDRFLVFGSDGRVRETPEPVWDERRVERAH</sequence>
<accession>A0A7K3R1S3</accession>
<evidence type="ECO:0000256" key="3">
    <source>
        <dbReference type="ARBA" id="ARBA00022840"/>
    </source>
</evidence>
<dbReference type="InterPro" id="IPR003439">
    <property type="entry name" value="ABC_transporter-like_ATP-bd"/>
</dbReference>
<dbReference type="GO" id="GO:0016887">
    <property type="term" value="F:ATP hydrolysis activity"/>
    <property type="evidence" value="ECO:0007669"/>
    <property type="project" value="InterPro"/>
</dbReference>
<dbReference type="SMART" id="SM00382">
    <property type="entry name" value="AAA"/>
    <property type="match status" value="2"/>
</dbReference>
<dbReference type="GO" id="GO:0005524">
    <property type="term" value="F:ATP binding"/>
    <property type="evidence" value="ECO:0007669"/>
    <property type="project" value="UniProtKB-KW"/>
</dbReference>
<gene>
    <name evidence="5" type="ORF">G3I21_31290</name>
</gene>
<evidence type="ECO:0000259" key="4">
    <source>
        <dbReference type="PROSITE" id="PS50893"/>
    </source>
</evidence>
<organism evidence="5 6">
    <name type="scientific">Streptomyces bauhiniae</name>
    <dbReference type="NCBI Taxonomy" id="2340725"/>
    <lineage>
        <taxon>Bacteria</taxon>
        <taxon>Bacillati</taxon>
        <taxon>Actinomycetota</taxon>
        <taxon>Actinomycetes</taxon>
        <taxon>Kitasatosporales</taxon>
        <taxon>Streptomycetaceae</taxon>
        <taxon>Streptomyces</taxon>
    </lineage>
</organism>
<proteinExistence type="predicted"/>
<keyword evidence="1" id="KW-0677">Repeat</keyword>
<dbReference type="Pfam" id="PF00005">
    <property type="entry name" value="ABC_tran"/>
    <property type="match status" value="2"/>
</dbReference>
<protein>
    <submittedName>
        <fullName evidence="5">ABC-F family ATP-binding cassette domain-containing protein</fullName>
    </submittedName>
</protein>
<keyword evidence="3 5" id="KW-0067">ATP-binding</keyword>
<dbReference type="InterPro" id="IPR003593">
    <property type="entry name" value="AAA+_ATPase"/>
</dbReference>